<evidence type="ECO:0000256" key="1">
    <source>
        <dbReference type="ARBA" id="ARBA00023015"/>
    </source>
</evidence>
<dbReference type="InterPro" id="IPR051011">
    <property type="entry name" value="Metal_resp_trans_reg"/>
</dbReference>
<dbReference type="HOGENOM" id="CLU_097806_7_4_9"/>
<keyword evidence="6" id="KW-1185">Reference proteome</keyword>
<dbReference type="InParanoid" id="B2A185"/>
<proteinExistence type="predicted"/>
<keyword evidence="1" id="KW-0805">Transcription regulation</keyword>
<keyword evidence="3" id="KW-0804">Transcription</keyword>
<dbReference type="InterPro" id="IPR036388">
    <property type="entry name" value="WH-like_DNA-bd_sf"/>
</dbReference>
<evidence type="ECO:0000259" key="4">
    <source>
        <dbReference type="PROSITE" id="PS50987"/>
    </source>
</evidence>
<dbReference type="Pfam" id="PF01022">
    <property type="entry name" value="HTH_5"/>
    <property type="match status" value="1"/>
</dbReference>
<sequence length="118" mass="13838">MTKKDTCQEFCFDSEAVEHVQKHMLNEQDIDKMAETFKILADPTRVKILHALAHKELCVCDIAVTLDMKVSAVSHQLRLLKSARLVKQRREGKNVYYQLDDHHVEQLFEKTLEHIKHQ</sequence>
<dbReference type="SUPFAM" id="SSF46785">
    <property type="entry name" value="Winged helix' DNA-binding domain"/>
    <property type="match status" value="1"/>
</dbReference>
<dbReference type="KEGG" id="nth:Nther_2461"/>
<dbReference type="InterPro" id="IPR001845">
    <property type="entry name" value="HTH_ArsR_DNA-bd_dom"/>
</dbReference>
<dbReference type="AlphaFoldDB" id="B2A185"/>
<dbReference type="GO" id="GO:0003700">
    <property type="term" value="F:DNA-binding transcription factor activity"/>
    <property type="evidence" value="ECO:0007669"/>
    <property type="project" value="InterPro"/>
</dbReference>
<evidence type="ECO:0000256" key="2">
    <source>
        <dbReference type="ARBA" id="ARBA00023125"/>
    </source>
</evidence>
<organism evidence="5 6">
    <name type="scientific">Natranaerobius thermophilus (strain ATCC BAA-1301 / DSM 18059 / JW/NM-WN-LF)</name>
    <dbReference type="NCBI Taxonomy" id="457570"/>
    <lineage>
        <taxon>Bacteria</taxon>
        <taxon>Bacillati</taxon>
        <taxon>Bacillota</taxon>
        <taxon>Clostridia</taxon>
        <taxon>Natranaerobiales</taxon>
        <taxon>Natranaerobiaceae</taxon>
        <taxon>Natranaerobius</taxon>
    </lineage>
</organism>
<dbReference type="RefSeq" id="WP_012448870.1">
    <property type="nucleotide sequence ID" value="NC_010718.1"/>
</dbReference>
<feature type="domain" description="HTH arsR-type" evidence="4">
    <location>
        <begin position="25"/>
        <end position="118"/>
    </location>
</feature>
<dbReference type="eggNOG" id="COG0640">
    <property type="taxonomic scope" value="Bacteria"/>
</dbReference>
<evidence type="ECO:0000313" key="6">
    <source>
        <dbReference type="Proteomes" id="UP000001683"/>
    </source>
</evidence>
<evidence type="ECO:0000256" key="3">
    <source>
        <dbReference type="ARBA" id="ARBA00023163"/>
    </source>
</evidence>
<dbReference type="Gene3D" id="1.10.10.10">
    <property type="entry name" value="Winged helix-like DNA-binding domain superfamily/Winged helix DNA-binding domain"/>
    <property type="match status" value="1"/>
</dbReference>
<dbReference type="PROSITE" id="PS50987">
    <property type="entry name" value="HTH_ARSR_2"/>
    <property type="match status" value="1"/>
</dbReference>
<dbReference type="PRINTS" id="PR00778">
    <property type="entry name" value="HTHARSR"/>
</dbReference>
<dbReference type="NCBIfam" id="NF033788">
    <property type="entry name" value="HTH_metalloreg"/>
    <property type="match status" value="1"/>
</dbReference>
<reference evidence="5 6" key="1">
    <citation type="submission" date="2008-04" db="EMBL/GenBank/DDBJ databases">
        <title>Complete sequence of chromosome of Natranaerobius thermophilus JW/NM-WN-LF.</title>
        <authorList>
            <consortium name="US DOE Joint Genome Institute"/>
            <person name="Copeland A."/>
            <person name="Lucas S."/>
            <person name="Lapidus A."/>
            <person name="Glavina del Rio T."/>
            <person name="Dalin E."/>
            <person name="Tice H."/>
            <person name="Bruce D."/>
            <person name="Goodwin L."/>
            <person name="Pitluck S."/>
            <person name="Chertkov O."/>
            <person name="Brettin T."/>
            <person name="Detter J.C."/>
            <person name="Han C."/>
            <person name="Kuske C.R."/>
            <person name="Schmutz J."/>
            <person name="Larimer F."/>
            <person name="Land M."/>
            <person name="Hauser L."/>
            <person name="Kyrpides N."/>
            <person name="Lykidis A."/>
            <person name="Mesbah N.M."/>
            <person name="Wiegel J."/>
        </authorList>
    </citation>
    <scope>NUCLEOTIDE SEQUENCE [LARGE SCALE GENOMIC DNA]</scope>
    <source>
        <strain evidence="6">ATCC BAA-1301 / DSM 18059 / JW/NM-WN-LF</strain>
    </source>
</reference>
<dbReference type="InterPro" id="IPR011991">
    <property type="entry name" value="ArsR-like_HTH"/>
</dbReference>
<dbReference type="EMBL" id="CP001034">
    <property type="protein sequence ID" value="ACB86026.1"/>
    <property type="molecule type" value="Genomic_DNA"/>
</dbReference>
<dbReference type="CDD" id="cd00090">
    <property type="entry name" value="HTH_ARSR"/>
    <property type="match status" value="1"/>
</dbReference>
<keyword evidence="2" id="KW-0238">DNA-binding</keyword>
<accession>B2A185</accession>
<dbReference type="GO" id="GO:0003677">
    <property type="term" value="F:DNA binding"/>
    <property type="evidence" value="ECO:0007669"/>
    <property type="project" value="UniProtKB-KW"/>
</dbReference>
<evidence type="ECO:0000313" key="5">
    <source>
        <dbReference type="EMBL" id="ACB86026.1"/>
    </source>
</evidence>
<dbReference type="STRING" id="457570.Nther_2461"/>
<dbReference type="Proteomes" id="UP000001683">
    <property type="component" value="Chromosome"/>
</dbReference>
<gene>
    <name evidence="5" type="ordered locus">Nther_2461</name>
</gene>
<dbReference type="PANTHER" id="PTHR43132:SF6">
    <property type="entry name" value="HTH-TYPE TRANSCRIPTIONAL REPRESSOR CZRA"/>
    <property type="match status" value="1"/>
</dbReference>
<dbReference type="InterPro" id="IPR036390">
    <property type="entry name" value="WH_DNA-bd_sf"/>
</dbReference>
<dbReference type="SMART" id="SM00418">
    <property type="entry name" value="HTH_ARSR"/>
    <property type="match status" value="1"/>
</dbReference>
<dbReference type="PANTHER" id="PTHR43132">
    <property type="entry name" value="ARSENICAL RESISTANCE OPERON REPRESSOR ARSR-RELATED"/>
    <property type="match status" value="1"/>
</dbReference>
<reference evidence="5 6" key="2">
    <citation type="journal article" date="2011" name="J. Bacteriol.">
        <title>Complete genome sequence of the anaerobic, halophilic alkalithermophile Natranaerobius thermophilus JW/NM-WN-LF.</title>
        <authorList>
            <person name="Zhao B."/>
            <person name="Mesbah N.M."/>
            <person name="Dalin E."/>
            <person name="Goodwin L."/>
            <person name="Nolan M."/>
            <person name="Pitluck S."/>
            <person name="Chertkov O."/>
            <person name="Brettin T.S."/>
            <person name="Han J."/>
            <person name="Larimer F.W."/>
            <person name="Land M.L."/>
            <person name="Hauser L."/>
            <person name="Kyrpides N."/>
            <person name="Wiegel J."/>
        </authorList>
    </citation>
    <scope>NUCLEOTIDE SEQUENCE [LARGE SCALE GENOMIC DNA]</scope>
    <source>
        <strain evidence="6">ATCC BAA-1301 / DSM 18059 / JW/NM-WN-LF</strain>
    </source>
</reference>
<dbReference type="FunCoup" id="B2A185">
    <property type="interactions" value="211"/>
</dbReference>
<protein>
    <submittedName>
        <fullName evidence="5">Transcriptional regulator, ArsR family</fullName>
    </submittedName>
</protein>
<name>B2A185_NATTJ</name>